<dbReference type="PROSITE" id="PS00108">
    <property type="entry name" value="PROTEIN_KINASE_ST"/>
    <property type="match status" value="1"/>
</dbReference>
<dbReference type="GO" id="GO:0004709">
    <property type="term" value="F:MAP kinase kinase kinase activity"/>
    <property type="evidence" value="ECO:0007669"/>
    <property type="project" value="TreeGrafter"/>
</dbReference>
<evidence type="ECO:0000256" key="4">
    <source>
        <dbReference type="ARBA" id="ARBA00022777"/>
    </source>
</evidence>
<dbReference type="GO" id="GO:0005524">
    <property type="term" value="F:ATP binding"/>
    <property type="evidence" value="ECO:0007669"/>
    <property type="project" value="UniProtKB-KW"/>
</dbReference>
<dbReference type="SMART" id="SM00220">
    <property type="entry name" value="S_TKc"/>
    <property type="match status" value="1"/>
</dbReference>
<feature type="compositionally biased region" description="Polar residues" evidence="6">
    <location>
        <begin position="815"/>
        <end position="825"/>
    </location>
</feature>
<feature type="compositionally biased region" description="Acidic residues" evidence="6">
    <location>
        <begin position="36"/>
        <end position="46"/>
    </location>
</feature>
<feature type="compositionally biased region" description="Polar residues" evidence="6">
    <location>
        <begin position="709"/>
        <end position="735"/>
    </location>
</feature>
<proteinExistence type="inferred from homology"/>
<keyword evidence="3" id="KW-0547">Nucleotide-binding</keyword>
<dbReference type="PANTHER" id="PTHR48016">
    <property type="entry name" value="MAP KINASE KINASE KINASE SSK2-RELATED-RELATED"/>
    <property type="match status" value="1"/>
</dbReference>
<dbReference type="PANTHER" id="PTHR48016:SF19">
    <property type="entry name" value="PROTEIN KINASE 1, PUTATIVE, EXPRESSED-RELATED"/>
    <property type="match status" value="1"/>
</dbReference>
<evidence type="ECO:0000256" key="5">
    <source>
        <dbReference type="ARBA" id="ARBA00022840"/>
    </source>
</evidence>
<accession>R7W0M6</accession>
<dbReference type="EnsemblPlants" id="EMT02703">
    <property type="protein sequence ID" value="EMT02703"/>
    <property type="gene ID" value="F775_27071"/>
</dbReference>
<feature type="region of interest" description="Disordered" evidence="6">
    <location>
        <begin position="29"/>
        <end position="53"/>
    </location>
</feature>
<comment type="similarity">
    <text evidence="1">Belongs to the protein kinase superfamily. STE Ser/Thr protein kinase family. MAP kinase kinase kinase subfamily.</text>
</comment>
<evidence type="ECO:0000256" key="1">
    <source>
        <dbReference type="ARBA" id="ARBA00006529"/>
    </source>
</evidence>
<dbReference type="InterPro" id="IPR011009">
    <property type="entry name" value="Kinase-like_dom_sf"/>
</dbReference>
<dbReference type="AlphaFoldDB" id="R7W0M6"/>
<dbReference type="SUPFAM" id="SSF47576">
    <property type="entry name" value="Calponin-homology domain, CH-domain"/>
    <property type="match status" value="1"/>
</dbReference>
<feature type="region of interest" description="Disordered" evidence="6">
    <location>
        <begin position="773"/>
        <end position="832"/>
    </location>
</feature>
<feature type="compositionally biased region" description="Basic and acidic residues" evidence="6">
    <location>
        <begin position="673"/>
        <end position="694"/>
    </location>
</feature>
<dbReference type="InterPro" id="IPR000719">
    <property type="entry name" value="Prot_kinase_dom"/>
</dbReference>
<keyword evidence="2" id="KW-0808">Transferase</keyword>
<keyword evidence="5" id="KW-0067">ATP-binding</keyword>
<evidence type="ECO:0000313" key="7">
    <source>
        <dbReference type="EnsemblPlants" id="EMT02703"/>
    </source>
</evidence>
<name>R7W0M6_AEGTA</name>
<dbReference type="InterPro" id="IPR036872">
    <property type="entry name" value="CH_dom_sf"/>
</dbReference>
<dbReference type="InterPro" id="IPR008271">
    <property type="entry name" value="Ser/Thr_kinase_AS"/>
</dbReference>
<keyword evidence="4" id="KW-0418">Kinase</keyword>
<evidence type="ECO:0000256" key="6">
    <source>
        <dbReference type="SAM" id="MobiDB-lite"/>
    </source>
</evidence>
<feature type="compositionally biased region" description="Basic and acidic residues" evidence="6">
    <location>
        <begin position="788"/>
        <end position="814"/>
    </location>
</feature>
<reference evidence="7" key="1">
    <citation type="submission" date="2015-06" db="UniProtKB">
        <authorList>
            <consortium name="EnsemblPlants"/>
        </authorList>
    </citation>
    <scope>IDENTIFICATION</scope>
</reference>
<dbReference type="CDD" id="cd00014">
    <property type="entry name" value="CH_SF"/>
    <property type="match status" value="1"/>
</dbReference>
<dbReference type="GO" id="GO:0005737">
    <property type="term" value="C:cytoplasm"/>
    <property type="evidence" value="ECO:0007669"/>
    <property type="project" value="TreeGrafter"/>
</dbReference>
<sequence>MSGSAWDIVNSFAPTEENSELRMAYGHVETSRMSDTEEDNPEENDEGLTGLEGELKGWRVGETFEGFTGTSSLSTTNDDDASSTNTEAVFVISPNGKFKRNIKSWMRGALLGSGSFGMVYEGIIYLQISSVSPNSRIVPSSAPITGAAPHHLACTRVYKYTSLYHSTDRLSNIYLGNEGAFFAVKEVSLLDQGSNAQQSILSLEQEIALLSQFEHENIVQYYGTDKEESKLYIFIELVTQGSLSSLYQKYKLRDSQVSAYTRQILNGLVYLHERNVVHRDIKCANILVHANGSVKLADFGLAKEMSKINMLRSCKGSVYWMAPEVVNPRKTYGPAADMWSLGCTVLEMLTRQIPYPNVEWGNNLPFPATCQQKLKISYASVYESIQTSDLPHHNFWRTHLLTGHFELLLILCLLRSIGRSSDSVVSLFVQPRSTAHLLICYLRPYVVEMDKQPLLPEDPSPAPQDTGEHRASFPNFSLIHSAFYADRFQVSKVIWKRLLRKNKEQLKQSKVYIYERPSFGKSNGKYTPYPKVDSFLKVCQTLGLAGIDLFTPSDVVEKRNVRKVCMCIRSLSKKAGMMQLNVPDFDVVTHTIAMPNYIVGGIRRSLEQPQCSSSCSSGHSPHAISKSIFEGQSDEQSDRHYDSDEAESSLFVLGPQDSLDDDKLSELLQLGDAPKEEREGYGDSGHEMPEEKSLAESAGSLDAGVMDADTTNSTPFHENLLSPTDRCSTTRTNKCSLSSEESDSINSYLASDSCKNDLNGPPVKVSERIHDGHAEPSHDSVQGNGKIFTDHPEKDDSARTKDHMEACKSDKLDTTENNSNAQGTGNDAPKSGNGVLKSVAGGITLIGAVFFVAHLRRSKGISFTTILPSLSEKTIQSDSRAKKVENGKTTEVYPGGWLKSKLVETQKLVEAVAEFGTVYRLGTWDLAFGPAHIGNMHLVTNQNVVIMIRTTISG</sequence>
<dbReference type="SUPFAM" id="SSF56112">
    <property type="entry name" value="Protein kinase-like (PK-like)"/>
    <property type="match status" value="1"/>
</dbReference>
<evidence type="ECO:0000256" key="2">
    <source>
        <dbReference type="ARBA" id="ARBA00022679"/>
    </source>
</evidence>
<dbReference type="Gene3D" id="1.10.510.10">
    <property type="entry name" value="Transferase(Phosphotransferase) domain 1"/>
    <property type="match status" value="1"/>
</dbReference>
<organism evidence="7">
    <name type="scientific">Aegilops tauschii</name>
    <name type="common">Tausch's goatgrass</name>
    <name type="synonym">Aegilops squarrosa</name>
    <dbReference type="NCBI Taxonomy" id="37682"/>
    <lineage>
        <taxon>Eukaryota</taxon>
        <taxon>Viridiplantae</taxon>
        <taxon>Streptophyta</taxon>
        <taxon>Embryophyta</taxon>
        <taxon>Tracheophyta</taxon>
        <taxon>Spermatophyta</taxon>
        <taxon>Magnoliopsida</taxon>
        <taxon>Liliopsida</taxon>
        <taxon>Poales</taxon>
        <taxon>Poaceae</taxon>
        <taxon>BOP clade</taxon>
        <taxon>Pooideae</taxon>
        <taxon>Triticodae</taxon>
        <taxon>Triticeae</taxon>
        <taxon>Triticinae</taxon>
        <taxon>Aegilops</taxon>
    </lineage>
</organism>
<dbReference type="InterPro" id="IPR050538">
    <property type="entry name" value="MAP_kinase_kinase_kinase"/>
</dbReference>
<feature type="region of interest" description="Disordered" evidence="6">
    <location>
        <begin position="667"/>
        <end position="741"/>
    </location>
</feature>
<dbReference type="Pfam" id="PF00069">
    <property type="entry name" value="Pkinase"/>
    <property type="match status" value="1"/>
</dbReference>
<protein>
    <submittedName>
        <fullName evidence="7">Mitogen-activated protein kinase kinase kinase 1</fullName>
    </submittedName>
</protein>
<dbReference type="Gene3D" id="1.10.418.10">
    <property type="entry name" value="Calponin-like domain"/>
    <property type="match status" value="1"/>
</dbReference>
<dbReference type="PROSITE" id="PS50011">
    <property type="entry name" value="PROTEIN_KINASE_DOM"/>
    <property type="match status" value="1"/>
</dbReference>
<evidence type="ECO:0000256" key="3">
    <source>
        <dbReference type="ARBA" id="ARBA00022741"/>
    </source>
</evidence>